<reference evidence="3" key="1">
    <citation type="submission" date="2017-02" db="EMBL/GenBank/DDBJ databases">
        <authorList>
            <person name="Varghese N."/>
            <person name="Submissions S."/>
        </authorList>
    </citation>
    <scope>NUCLEOTIDE SEQUENCE [LARGE SCALE GENOMIC DNA]</scope>
    <source>
        <strain evidence="3">DSM 23966</strain>
    </source>
</reference>
<dbReference type="EMBL" id="FUYJ01000005">
    <property type="protein sequence ID" value="SKB01123.1"/>
    <property type="molecule type" value="Genomic_DNA"/>
</dbReference>
<keyword evidence="3" id="KW-1185">Reference proteome</keyword>
<evidence type="ECO:0000256" key="1">
    <source>
        <dbReference type="SAM" id="MobiDB-lite"/>
    </source>
</evidence>
<dbReference type="Proteomes" id="UP000190042">
    <property type="component" value="Unassembled WGS sequence"/>
</dbReference>
<evidence type="ECO:0000313" key="3">
    <source>
        <dbReference type="Proteomes" id="UP000190042"/>
    </source>
</evidence>
<feature type="region of interest" description="Disordered" evidence="1">
    <location>
        <begin position="1"/>
        <end position="66"/>
    </location>
</feature>
<sequence>MIFPVTDHPSLRGGAVMGKDKSKGKQQFEKERLHVQDQKTENVFEDQSRVPNEQNAFKETQPKYGE</sequence>
<feature type="compositionally biased region" description="Polar residues" evidence="1">
    <location>
        <begin position="49"/>
        <end position="58"/>
    </location>
</feature>
<organism evidence="2 3">
    <name type="scientific">Sporosarcina newyorkensis</name>
    <dbReference type="NCBI Taxonomy" id="759851"/>
    <lineage>
        <taxon>Bacteria</taxon>
        <taxon>Bacillati</taxon>
        <taxon>Bacillota</taxon>
        <taxon>Bacilli</taxon>
        <taxon>Bacillales</taxon>
        <taxon>Caryophanaceae</taxon>
        <taxon>Sporosarcina</taxon>
    </lineage>
</organism>
<feature type="compositionally biased region" description="Basic and acidic residues" evidence="1">
    <location>
        <begin position="18"/>
        <end position="48"/>
    </location>
</feature>
<accession>A0A1T4YHE6</accession>
<name>A0A1T4YHE6_9BACL</name>
<gene>
    <name evidence="2" type="ORF">SAMN04244570_2599</name>
</gene>
<proteinExistence type="predicted"/>
<evidence type="ECO:0000313" key="2">
    <source>
        <dbReference type="EMBL" id="SKB01123.1"/>
    </source>
</evidence>
<dbReference type="AlphaFoldDB" id="A0A1T4YHE6"/>
<protein>
    <submittedName>
        <fullName evidence="2">Uncharacterized protein</fullName>
    </submittedName>
</protein>